<dbReference type="Proteomes" id="UP000230055">
    <property type="component" value="Unassembled WGS sequence"/>
</dbReference>
<reference evidence="3" key="1">
    <citation type="submission" date="2017-09" db="EMBL/GenBank/DDBJ databases">
        <title>Depth-based differentiation of microbial function through sediment-hosted aquifers and enrichment of novel symbionts in the deep terrestrial subsurface.</title>
        <authorList>
            <person name="Probst A.J."/>
            <person name="Ladd B."/>
            <person name="Jarett J.K."/>
            <person name="Geller-Mcgrath D.E."/>
            <person name="Sieber C.M.K."/>
            <person name="Emerson J.B."/>
            <person name="Anantharaman K."/>
            <person name="Thomas B.C."/>
            <person name="Malmstrom R."/>
            <person name="Stieglmeier M."/>
            <person name="Klingl A."/>
            <person name="Woyke T."/>
            <person name="Ryan C.M."/>
            <person name="Banfield J.F."/>
        </authorList>
    </citation>
    <scope>NUCLEOTIDE SEQUENCE [LARGE SCALE GENOMIC DNA]</scope>
</reference>
<proteinExistence type="predicted"/>
<keyword evidence="1" id="KW-0812">Transmembrane</keyword>
<dbReference type="AlphaFoldDB" id="A0A2M7R7A6"/>
<accession>A0A2M7R7A6</accession>
<gene>
    <name evidence="2" type="ORF">COY72_02065</name>
</gene>
<name>A0A2M7R7A6_9BACT</name>
<comment type="caution">
    <text evidence="2">The sequence shown here is derived from an EMBL/GenBank/DDBJ whole genome shotgun (WGS) entry which is preliminary data.</text>
</comment>
<evidence type="ECO:0000313" key="3">
    <source>
        <dbReference type="Proteomes" id="UP000230055"/>
    </source>
</evidence>
<evidence type="ECO:0000313" key="2">
    <source>
        <dbReference type="EMBL" id="PIY90701.1"/>
    </source>
</evidence>
<keyword evidence="1" id="KW-1133">Transmembrane helix</keyword>
<dbReference type="EMBL" id="PFLX01000053">
    <property type="protein sequence ID" value="PIY90701.1"/>
    <property type="molecule type" value="Genomic_DNA"/>
</dbReference>
<evidence type="ECO:0008006" key="4">
    <source>
        <dbReference type="Google" id="ProtNLM"/>
    </source>
</evidence>
<sequence length="175" mass="20641">MLTNLLPPRNKAELFEEEVKNLIIILGILFFIFLFSFTLILFEIQNYISEQVDSEKITMDLEKKRVEDSETQNLRAKIISLNKTLSQLNSFYQEQNKLAEVLNKISEILPPQMYLTNFSYQKELNQVSLSGFSPTKEILYDFNKNLEKEFSNVYFPLQNWVKSTDIDFQATFKIK</sequence>
<keyword evidence="1" id="KW-0472">Membrane</keyword>
<dbReference type="InterPro" id="IPR007813">
    <property type="entry name" value="PilN"/>
</dbReference>
<feature type="transmembrane region" description="Helical" evidence="1">
    <location>
        <begin position="21"/>
        <end position="42"/>
    </location>
</feature>
<evidence type="ECO:0000256" key="1">
    <source>
        <dbReference type="SAM" id="Phobius"/>
    </source>
</evidence>
<organism evidence="2 3">
    <name type="scientific">Candidatus Nealsonbacteria bacterium CG_4_10_14_0_8_um_filter_35_10</name>
    <dbReference type="NCBI Taxonomy" id="1974683"/>
    <lineage>
        <taxon>Bacteria</taxon>
        <taxon>Candidatus Nealsoniibacteriota</taxon>
    </lineage>
</organism>
<protein>
    <recommendedName>
        <fullName evidence="4">Fimbrial assembly protein</fullName>
    </recommendedName>
</protein>
<dbReference type="Pfam" id="PF05137">
    <property type="entry name" value="PilN"/>
    <property type="match status" value="1"/>
</dbReference>